<dbReference type="EMBL" id="ML977182">
    <property type="protein sequence ID" value="KAF1982673.1"/>
    <property type="molecule type" value="Genomic_DNA"/>
</dbReference>
<name>A0A6G1GNZ5_9PEZI</name>
<dbReference type="Pfam" id="PF04716">
    <property type="entry name" value="ETC_C1_NDUFA5"/>
    <property type="match status" value="1"/>
</dbReference>
<dbReference type="Proteomes" id="UP000800041">
    <property type="component" value="Unassembled WGS sequence"/>
</dbReference>
<evidence type="ECO:0000256" key="4">
    <source>
        <dbReference type="ARBA" id="ARBA00022660"/>
    </source>
</evidence>
<keyword evidence="10" id="KW-1185">Reference proteome</keyword>
<evidence type="ECO:0000256" key="2">
    <source>
        <dbReference type="ARBA" id="ARBA00010261"/>
    </source>
</evidence>
<evidence type="ECO:0000256" key="8">
    <source>
        <dbReference type="ARBA" id="ARBA00023136"/>
    </source>
</evidence>
<dbReference type="PANTHER" id="PTHR12653">
    <property type="entry name" value="NADH-UBIQUINONE OXIDOREDUCTASE 13 KD-B SUBUNIT"/>
    <property type="match status" value="1"/>
</dbReference>
<dbReference type="GO" id="GO:0022904">
    <property type="term" value="P:respiratory electron transport chain"/>
    <property type="evidence" value="ECO:0007669"/>
    <property type="project" value="InterPro"/>
</dbReference>
<evidence type="ECO:0000256" key="5">
    <source>
        <dbReference type="ARBA" id="ARBA00022792"/>
    </source>
</evidence>
<keyword evidence="8" id="KW-0472">Membrane</keyword>
<dbReference type="OrthoDB" id="286811at2759"/>
<evidence type="ECO:0000256" key="7">
    <source>
        <dbReference type="ARBA" id="ARBA00023128"/>
    </source>
</evidence>
<dbReference type="AlphaFoldDB" id="A0A6G1GNZ5"/>
<evidence type="ECO:0000313" key="9">
    <source>
        <dbReference type="EMBL" id="KAF1982673.1"/>
    </source>
</evidence>
<dbReference type="InterPro" id="IPR006806">
    <property type="entry name" value="NDUFA5"/>
</dbReference>
<reference evidence="9" key="1">
    <citation type="journal article" date="2020" name="Stud. Mycol.">
        <title>101 Dothideomycetes genomes: a test case for predicting lifestyles and emergence of pathogens.</title>
        <authorList>
            <person name="Haridas S."/>
            <person name="Albert R."/>
            <person name="Binder M."/>
            <person name="Bloem J."/>
            <person name="Labutti K."/>
            <person name="Salamov A."/>
            <person name="Andreopoulos B."/>
            <person name="Baker S."/>
            <person name="Barry K."/>
            <person name="Bills G."/>
            <person name="Bluhm B."/>
            <person name="Cannon C."/>
            <person name="Castanera R."/>
            <person name="Culley D."/>
            <person name="Daum C."/>
            <person name="Ezra D."/>
            <person name="Gonzalez J."/>
            <person name="Henrissat B."/>
            <person name="Kuo A."/>
            <person name="Liang C."/>
            <person name="Lipzen A."/>
            <person name="Lutzoni F."/>
            <person name="Magnuson J."/>
            <person name="Mondo S."/>
            <person name="Nolan M."/>
            <person name="Ohm R."/>
            <person name="Pangilinan J."/>
            <person name="Park H.-J."/>
            <person name="Ramirez L."/>
            <person name="Alfaro M."/>
            <person name="Sun H."/>
            <person name="Tritt A."/>
            <person name="Yoshinaga Y."/>
            <person name="Zwiers L.-H."/>
            <person name="Turgeon B."/>
            <person name="Goodwin S."/>
            <person name="Spatafora J."/>
            <person name="Crous P."/>
            <person name="Grigoriev I."/>
        </authorList>
    </citation>
    <scope>NUCLEOTIDE SEQUENCE</scope>
    <source>
        <strain evidence="9">CBS 113979</strain>
    </source>
</reference>
<comment type="similarity">
    <text evidence="2">Belongs to the complex I NDUFA5 subunit family.</text>
</comment>
<dbReference type="PANTHER" id="PTHR12653:SF0">
    <property type="entry name" value="NADH DEHYDROGENASE [UBIQUINONE] 1 ALPHA SUBCOMPLEX SUBUNIT 5"/>
    <property type="match status" value="1"/>
</dbReference>
<evidence type="ECO:0000313" key="10">
    <source>
        <dbReference type="Proteomes" id="UP000800041"/>
    </source>
</evidence>
<protein>
    <submittedName>
        <fullName evidence="9">Uncharacterized protein</fullName>
    </submittedName>
</protein>
<dbReference type="GO" id="GO:0005743">
    <property type="term" value="C:mitochondrial inner membrane"/>
    <property type="evidence" value="ECO:0007669"/>
    <property type="project" value="UniProtKB-SubCell"/>
</dbReference>
<sequence length="190" mass="21169">MRATTRLLATVKTARFPQAGTPTGLKGLLTQPIPRKTLRSTYFKTLRVLAMMPSHSVYRQATQALTLQRLAVLESYKPAGYKTDSKDEVMSAEEINAATTPEQRDKLAERLLKAFVVDEEPPLTVDQISEIEDKIGAGLIEEVLEVGQAELQLAEMMAVAKPWEELVEKPAEGQWEYFSRQGAHTATQKP</sequence>
<keyword evidence="7" id="KW-0496">Mitochondrion</keyword>
<evidence type="ECO:0000256" key="6">
    <source>
        <dbReference type="ARBA" id="ARBA00022982"/>
    </source>
</evidence>
<organism evidence="9 10">
    <name type="scientific">Aulographum hederae CBS 113979</name>
    <dbReference type="NCBI Taxonomy" id="1176131"/>
    <lineage>
        <taxon>Eukaryota</taxon>
        <taxon>Fungi</taxon>
        <taxon>Dikarya</taxon>
        <taxon>Ascomycota</taxon>
        <taxon>Pezizomycotina</taxon>
        <taxon>Dothideomycetes</taxon>
        <taxon>Pleosporomycetidae</taxon>
        <taxon>Aulographales</taxon>
        <taxon>Aulographaceae</taxon>
    </lineage>
</organism>
<accession>A0A6G1GNZ5</accession>
<keyword evidence="4" id="KW-0679">Respiratory chain</keyword>
<evidence type="ECO:0000256" key="1">
    <source>
        <dbReference type="ARBA" id="ARBA00004443"/>
    </source>
</evidence>
<keyword evidence="5" id="KW-0999">Mitochondrion inner membrane</keyword>
<keyword evidence="6" id="KW-0249">Electron transport</keyword>
<keyword evidence="3" id="KW-0813">Transport</keyword>
<proteinExistence type="inferred from homology"/>
<comment type="subcellular location">
    <subcellularLocation>
        <location evidence="1">Mitochondrion inner membrane</location>
        <topology evidence="1">Peripheral membrane protein</topology>
        <orientation evidence="1">Matrix side</orientation>
    </subcellularLocation>
</comment>
<gene>
    <name evidence="9" type="ORF">K402DRAFT_397388</name>
</gene>
<evidence type="ECO:0000256" key="3">
    <source>
        <dbReference type="ARBA" id="ARBA00022448"/>
    </source>
</evidence>